<dbReference type="OrthoDB" id="202021at2157"/>
<proteinExistence type="predicted"/>
<dbReference type="PANTHER" id="PTHR34236:SF1">
    <property type="entry name" value="DIMETHYL SULFOXIDE REDUCTASE TRANSCRIPTIONAL ACTIVATOR"/>
    <property type="match status" value="1"/>
</dbReference>
<evidence type="ECO:0000256" key="2">
    <source>
        <dbReference type="ARBA" id="ARBA00023163"/>
    </source>
</evidence>
<dbReference type="RefSeq" id="WP_086887149.1">
    <property type="nucleotide sequence ID" value="NZ_CP019893.1"/>
</dbReference>
<name>A0A2Z2HUR1_9EURY</name>
<evidence type="ECO:0000256" key="1">
    <source>
        <dbReference type="ARBA" id="ARBA00023015"/>
    </source>
</evidence>
<dbReference type="AlphaFoldDB" id="A0A2Z2HUR1"/>
<organism evidence="4 5">
    <name type="scientific">Natrarchaeobaculum aegyptiacum</name>
    <dbReference type="NCBI Taxonomy" id="745377"/>
    <lineage>
        <taxon>Archaea</taxon>
        <taxon>Methanobacteriati</taxon>
        <taxon>Methanobacteriota</taxon>
        <taxon>Stenosarchaea group</taxon>
        <taxon>Halobacteria</taxon>
        <taxon>Halobacteriales</taxon>
        <taxon>Natrialbaceae</taxon>
        <taxon>Natrarchaeobaculum</taxon>
    </lineage>
</organism>
<feature type="domain" description="HTH bat-type" evidence="3">
    <location>
        <begin position="163"/>
        <end position="214"/>
    </location>
</feature>
<evidence type="ECO:0000313" key="4">
    <source>
        <dbReference type="EMBL" id="ARS88764.1"/>
    </source>
</evidence>
<dbReference type="Proteomes" id="UP000250088">
    <property type="component" value="Chromosome"/>
</dbReference>
<dbReference type="GeneID" id="32892944"/>
<gene>
    <name evidence="4" type="ORF">B1756_02655</name>
</gene>
<dbReference type="Pfam" id="PF04967">
    <property type="entry name" value="HTH_10"/>
    <property type="match status" value="1"/>
</dbReference>
<evidence type="ECO:0000313" key="5">
    <source>
        <dbReference type="Proteomes" id="UP000250088"/>
    </source>
</evidence>
<sequence>MGLIAEFRLSSADLPLTSAVSTVPSVTVYIQRILVADPERPVMVCRVVDERESDGAGEVGKFAAALADDPTVATADSVGETDAGALYRIELRDPPVPIYRKYVELGTTPLGGIVTVDGWWGRARFPDREALAQYRQFCLDRGARFTLEQLTRESSADDPPFGLTNEQYEALVAARDAGYFTVPRQVSTEEVGRELGISGPSASERIRRGIDRLLENAL</sequence>
<reference evidence="5" key="1">
    <citation type="submission" date="2017-02" db="EMBL/GenBank/DDBJ databases">
        <title>Natronthermophilus aegyptiacus gen. nov.,sp. nov., an aerobic, extremely halophilic alkalithermophilic archaeon isolated from the athalassohaline Wadi An Natrun, Egypt.</title>
        <authorList>
            <person name="Zhao B."/>
        </authorList>
    </citation>
    <scope>NUCLEOTIDE SEQUENCE [LARGE SCALE GENOMIC DNA]</scope>
    <source>
        <strain evidence="5">JW/NM-HA 15</strain>
    </source>
</reference>
<accession>A0A2Z2HUR1</accession>
<keyword evidence="2" id="KW-0804">Transcription</keyword>
<dbReference type="InterPro" id="IPR007050">
    <property type="entry name" value="HTH_bacterioopsin"/>
</dbReference>
<keyword evidence="1" id="KW-0805">Transcription regulation</keyword>
<protein>
    <submittedName>
        <fullName evidence="4">Bacterio-opsin activator</fullName>
    </submittedName>
</protein>
<dbReference type="KEGG" id="naj:B1756_02655"/>
<dbReference type="PANTHER" id="PTHR34236">
    <property type="entry name" value="DIMETHYL SULFOXIDE REDUCTASE TRANSCRIPTIONAL ACTIVATOR"/>
    <property type="match status" value="1"/>
</dbReference>
<dbReference type="EMBL" id="CP019893">
    <property type="protein sequence ID" value="ARS88764.1"/>
    <property type="molecule type" value="Genomic_DNA"/>
</dbReference>
<keyword evidence="5" id="KW-1185">Reference proteome</keyword>
<evidence type="ECO:0000259" key="3">
    <source>
        <dbReference type="Pfam" id="PF04967"/>
    </source>
</evidence>